<dbReference type="Pfam" id="PF07722">
    <property type="entry name" value="Peptidase_C26"/>
    <property type="match status" value="1"/>
</dbReference>
<gene>
    <name evidence="1" type="ORF">GCM10010862_01620</name>
</gene>
<dbReference type="Proteomes" id="UP001156691">
    <property type="component" value="Unassembled WGS sequence"/>
</dbReference>
<dbReference type="GO" id="GO:0016787">
    <property type="term" value="F:hydrolase activity"/>
    <property type="evidence" value="ECO:0007669"/>
    <property type="project" value="UniProtKB-KW"/>
</dbReference>
<dbReference type="EMBL" id="BSNS01000002">
    <property type="protein sequence ID" value="GLQ52904.1"/>
    <property type="molecule type" value="Genomic_DNA"/>
</dbReference>
<keyword evidence="1" id="KW-0378">Hydrolase</keyword>
<accession>A0ABQ5VZA4</accession>
<dbReference type="RefSeq" id="WP_284338733.1">
    <property type="nucleotide sequence ID" value="NZ_BSNS01000002.1"/>
</dbReference>
<dbReference type="Gene3D" id="3.40.50.880">
    <property type="match status" value="1"/>
</dbReference>
<organism evidence="1 2">
    <name type="scientific">Devosia nitrariae</name>
    <dbReference type="NCBI Taxonomy" id="2071872"/>
    <lineage>
        <taxon>Bacteria</taxon>
        <taxon>Pseudomonadati</taxon>
        <taxon>Pseudomonadota</taxon>
        <taxon>Alphaproteobacteria</taxon>
        <taxon>Hyphomicrobiales</taxon>
        <taxon>Devosiaceae</taxon>
        <taxon>Devosia</taxon>
    </lineage>
</organism>
<reference evidence="2" key="1">
    <citation type="journal article" date="2019" name="Int. J. Syst. Evol. Microbiol.">
        <title>The Global Catalogue of Microorganisms (GCM) 10K type strain sequencing project: providing services to taxonomists for standard genome sequencing and annotation.</title>
        <authorList>
            <consortium name="The Broad Institute Genomics Platform"/>
            <consortium name="The Broad Institute Genome Sequencing Center for Infectious Disease"/>
            <person name="Wu L."/>
            <person name="Ma J."/>
        </authorList>
    </citation>
    <scope>NUCLEOTIDE SEQUENCE [LARGE SCALE GENOMIC DNA]</scope>
    <source>
        <strain evidence="2">NBRC 112416</strain>
    </source>
</reference>
<evidence type="ECO:0000313" key="1">
    <source>
        <dbReference type="EMBL" id="GLQ52904.1"/>
    </source>
</evidence>
<dbReference type="PANTHER" id="PTHR43235">
    <property type="entry name" value="GLUTAMINE AMIDOTRANSFERASE PB2B2.05-RELATED"/>
    <property type="match status" value="1"/>
</dbReference>
<dbReference type="SUPFAM" id="SSF52317">
    <property type="entry name" value="Class I glutamine amidotransferase-like"/>
    <property type="match status" value="1"/>
</dbReference>
<evidence type="ECO:0000313" key="2">
    <source>
        <dbReference type="Proteomes" id="UP001156691"/>
    </source>
</evidence>
<dbReference type="PROSITE" id="PS51273">
    <property type="entry name" value="GATASE_TYPE_1"/>
    <property type="match status" value="1"/>
</dbReference>
<comment type="caution">
    <text evidence="1">The sequence shown here is derived from an EMBL/GenBank/DDBJ whole genome shotgun (WGS) entry which is preliminary data.</text>
</comment>
<keyword evidence="2" id="KW-1185">Reference proteome</keyword>
<dbReference type="InterPro" id="IPR011697">
    <property type="entry name" value="Peptidase_C26"/>
</dbReference>
<name>A0ABQ5VZA4_9HYPH</name>
<dbReference type="InterPro" id="IPR029062">
    <property type="entry name" value="Class_I_gatase-like"/>
</dbReference>
<dbReference type="InterPro" id="IPR044668">
    <property type="entry name" value="PuuD-like"/>
</dbReference>
<dbReference type="PANTHER" id="PTHR43235:SF1">
    <property type="entry name" value="GLUTAMINE AMIDOTRANSFERASE PB2B2.05-RELATED"/>
    <property type="match status" value="1"/>
</dbReference>
<sequence>MQHALIAISVGPATDPLPYVRAIERVGCTGEVFVPGPQRPVLSPNIAGIMFCGGAAVHPSRFGQDLDPNIKKAVDEPRDEMEWDLMGQALARDLPILGICRGFQMINVYFGGTLTQNLAAGQWKDVHRPDAPRNTMAHTVHARSGQLQAVFGKDPFEVNSIHRQGINVLGHGLKATVFTQDGLIEGYESGARNILAVQWHPEELIDHPAQRSLFELLAARAMASGPMEIPHQPQGV</sequence>
<proteinExistence type="predicted"/>
<protein>
    <submittedName>
        <fullName evidence="1">Gamma-glutamyl-gamma-aminobutyrate hydrolase</fullName>
    </submittedName>
</protein>